<protein>
    <submittedName>
        <fullName evidence="1">Uncharacterized protein</fullName>
    </submittedName>
</protein>
<dbReference type="Proteomes" id="UP000261640">
    <property type="component" value="Unplaced"/>
</dbReference>
<dbReference type="STRING" id="205130.ENSMAMP00000018591"/>
<proteinExistence type="predicted"/>
<dbReference type="GeneTree" id="ENSGT00950000182912"/>
<dbReference type="Ensembl" id="ENSMAMT00000019074.2">
    <property type="protein sequence ID" value="ENSMAMP00000018591.1"/>
    <property type="gene ID" value="ENSMAMG00000012538.2"/>
</dbReference>
<reference evidence="1" key="1">
    <citation type="submission" date="2025-08" db="UniProtKB">
        <authorList>
            <consortium name="Ensembl"/>
        </authorList>
    </citation>
    <scope>IDENTIFICATION</scope>
</reference>
<keyword evidence="2" id="KW-1185">Reference proteome</keyword>
<dbReference type="PANTHER" id="PTHR31025:SF27">
    <property type="entry name" value="SI:CH211-193K19.2-RELATED"/>
    <property type="match status" value="1"/>
</dbReference>
<accession>A0A3Q3M7G1</accession>
<evidence type="ECO:0000313" key="1">
    <source>
        <dbReference type="Ensembl" id="ENSMAMP00000018591.1"/>
    </source>
</evidence>
<dbReference type="InParanoid" id="A0A3Q3M7G1"/>
<organism evidence="1 2">
    <name type="scientific">Mastacembelus armatus</name>
    <name type="common">zig-zag eel</name>
    <dbReference type="NCBI Taxonomy" id="205130"/>
    <lineage>
        <taxon>Eukaryota</taxon>
        <taxon>Metazoa</taxon>
        <taxon>Chordata</taxon>
        <taxon>Craniata</taxon>
        <taxon>Vertebrata</taxon>
        <taxon>Euteleostomi</taxon>
        <taxon>Actinopterygii</taxon>
        <taxon>Neopterygii</taxon>
        <taxon>Teleostei</taxon>
        <taxon>Neoteleostei</taxon>
        <taxon>Acanthomorphata</taxon>
        <taxon>Anabantaria</taxon>
        <taxon>Synbranchiformes</taxon>
        <taxon>Mastacembelidae</taxon>
        <taxon>Mastacembelus</taxon>
    </lineage>
</organism>
<dbReference type="AlphaFoldDB" id="A0A3Q3M7G1"/>
<sequence length="164" mass="18358">MGVWECKVCGKSVVSRYELLKHCKLKQQVKLQQQSDDIELKRDCILKSLCAYLNEDSNTDIKEYLSANFEDAKSAIAQTTVGLSVMLKEGADEDEQPEDVGVVIEGVELLNNLRSISCGVIMLFGLIYALNLSYPSELKFTFEFFQKVLMNLDGKKTVSEGSNT</sequence>
<dbReference type="PANTHER" id="PTHR31025">
    <property type="entry name" value="SI:CH211-196P9.1-RELATED"/>
    <property type="match status" value="1"/>
</dbReference>
<reference evidence="1" key="2">
    <citation type="submission" date="2025-09" db="UniProtKB">
        <authorList>
            <consortium name="Ensembl"/>
        </authorList>
    </citation>
    <scope>IDENTIFICATION</scope>
</reference>
<name>A0A3Q3M7G1_9TELE</name>
<evidence type="ECO:0000313" key="2">
    <source>
        <dbReference type="Proteomes" id="UP000261640"/>
    </source>
</evidence>